<protein>
    <submittedName>
        <fullName evidence="1">Uncharacterized protein</fullName>
    </submittedName>
</protein>
<evidence type="ECO:0000313" key="1">
    <source>
        <dbReference type="EMBL" id="MBC8577589.1"/>
    </source>
</evidence>
<sequence>MIECVEDLPEANKQKRAIPEIICEEDVPISNGSLVGLSSLNDKDWDRNFNLWKHLTAKTFVLASIAGVCVMVMLDFKPPMSGLHKDAFEFFKLLALTTTGYLFGTNKAT</sequence>
<gene>
    <name evidence="1" type="ORF">H8717_14405</name>
</gene>
<name>A0ABR7NMQ6_9FIRM</name>
<dbReference type="RefSeq" id="WP_262400978.1">
    <property type="nucleotide sequence ID" value="NZ_JACRTB010000038.1"/>
</dbReference>
<comment type="caution">
    <text evidence="1">The sequence shown here is derived from an EMBL/GenBank/DDBJ whole genome shotgun (WGS) entry which is preliminary data.</text>
</comment>
<proteinExistence type="predicted"/>
<accession>A0ABR7NMQ6</accession>
<dbReference type="Proteomes" id="UP000658131">
    <property type="component" value="Unassembled WGS sequence"/>
</dbReference>
<organism evidence="1 2">
    <name type="scientific">Yanshouia hominis</name>
    <dbReference type="NCBI Taxonomy" id="2763673"/>
    <lineage>
        <taxon>Bacteria</taxon>
        <taxon>Bacillati</taxon>
        <taxon>Bacillota</taxon>
        <taxon>Clostridia</taxon>
        <taxon>Eubacteriales</taxon>
        <taxon>Oscillospiraceae</taxon>
        <taxon>Yanshouia</taxon>
    </lineage>
</organism>
<evidence type="ECO:0000313" key="2">
    <source>
        <dbReference type="Proteomes" id="UP000658131"/>
    </source>
</evidence>
<keyword evidence="2" id="KW-1185">Reference proteome</keyword>
<dbReference type="EMBL" id="JACRTB010000038">
    <property type="protein sequence ID" value="MBC8577589.1"/>
    <property type="molecule type" value="Genomic_DNA"/>
</dbReference>
<reference evidence="1 2" key="1">
    <citation type="submission" date="2020-08" db="EMBL/GenBank/DDBJ databases">
        <title>Genome public.</title>
        <authorList>
            <person name="Liu C."/>
            <person name="Sun Q."/>
        </authorList>
    </citation>
    <scope>NUCLEOTIDE SEQUENCE [LARGE SCALE GENOMIC DNA]</scope>
    <source>
        <strain evidence="1 2">BX1</strain>
    </source>
</reference>